<dbReference type="InterPro" id="IPR036869">
    <property type="entry name" value="J_dom_sf"/>
</dbReference>
<accession>A0A161XYP3</accession>
<dbReference type="EMBL" id="AUYB01000096">
    <property type="protein sequence ID" value="KZN40215.1"/>
    <property type="molecule type" value="Genomic_DNA"/>
</dbReference>
<evidence type="ECO:0000313" key="4">
    <source>
        <dbReference type="Proteomes" id="UP000076643"/>
    </source>
</evidence>
<keyword evidence="4" id="KW-1185">Reference proteome</keyword>
<sequence length="204" mass="23613">MFTGRTMINPILNIIFDVISATPHLKVHELAAHLKAQSALPELDKDPHKDLFKRNFIIMNGLYQLQNELRDSHCDVHISALDIYITDLNTKRGSSQLNLRNTLQESDPLKSYYLDWGNYDTSAEEVELLLSQFWQSYLTNSNNLVSQQTQIELIEKWQLPSKYDLYTLQKTWRKLALSCHPDKGGCAADFNQIKREYAQLKALL</sequence>
<dbReference type="Gene3D" id="1.10.287.110">
    <property type="entry name" value="DnaJ domain"/>
    <property type="match status" value="1"/>
</dbReference>
<evidence type="ECO:0000259" key="2">
    <source>
        <dbReference type="Pfam" id="PF12339"/>
    </source>
</evidence>
<name>A0A161XYP3_9GAMM</name>
<evidence type="ECO:0000313" key="3">
    <source>
        <dbReference type="EMBL" id="KZN40215.1"/>
    </source>
</evidence>
<evidence type="ECO:0000256" key="1">
    <source>
        <dbReference type="ARBA" id="ARBA00023186"/>
    </source>
</evidence>
<protein>
    <recommendedName>
        <fullName evidence="2">DnaJ-related protein N-terminal domain-containing protein</fullName>
    </recommendedName>
</protein>
<dbReference type="Pfam" id="PF12339">
    <property type="entry name" value="DNAJ_related"/>
    <property type="match status" value="1"/>
</dbReference>
<dbReference type="Proteomes" id="UP000076643">
    <property type="component" value="Unassembled WGS sequence"/>
</dbReference>
<gene>
    <name evidence="3" type="ORF">N475_12165</name>
</gene>
<comment type="caution">
    <text evidence="3">The sequence shown here is derived from an EMBL/GenBank/DDBJ whole genome shotgun (WGS) entry which is preliminary data.</text>
</comment>
<keyword evidence="1" id="KW-0143">Chaperone</keyword>
<reference evidence="3 4" key="1">
    <citation type="submission" date="2013-07" db="EMBL/GenBank/DDBJ databases">
        <title>Comparative Genomic and Metabolomic Analysis of Twelve Strains of Pseudoalteromonas luteoviolacea.</title>
        <authorList>
            <person name="Vynne N.G."/>
            <person name="Mansson M."/>
            <person name="Gram L."/>
        </authorList>
    </citation>
    <scope>NUCLEOTIDE SEQUENCE [LARGE SCALE GENOMIC DNA]</scope>
    <source>
        <strain evidence="3 4">DSM 6061</strain>
    </source>
</reference>
<organism evidence="3 4">
    <name type="scientific">Pseudoalteromonas luteoviolacea DSM 6061</name>
    <dbReference type="NCBI Taxonomy" id="1365250"/>
    <lineage>
        <taxon>Bacteria</taxon>
        <taxon>Pseudomonadati</taxon>
        <taxon>Pseudomonadota</taxon>
        <taxon>Gammaproteobacteria</taxon>
        <taxon>Alteromonadales</taxon>
        <taxon>Pseudoalteromonadaceae</taxon>
        <taxon>Pseudoalteromonas</taxon>
    </lineage>
</organism>
<dbReference type="RefSeq" id="WP_081215843.1">
    <property type="nucleotide sequence ID" value="NZ_AQHB01000037.1"/>
</dbReference>
<dbReference type="PATRIC" id="fig|1365250.3.peg.1662"/>
<dbReference type="SUPFAM" id="SSF46565">
    <property type="entry name" value="Chaperone J-domain"/>
    <property type="match status" value="1"/>
</dbReference>
<dbReference type="AlphaFoldDB" id="A0A161XYP3"/>
<proteinExistence type="predicted"/>
<dbReference type="InterPro" id="IPR021059">
    <property type="entry name" value="DnaJ-related_N"/>
</dbReference>
<feature type="domain" description="DnaJ-related protein N-terminal" evidence="2">
    <location>
        <begin position="10"/>
        <end position="137"/>
    </location>
</feature>